<evidence type="ECO:0000256" key="1">
    <source>
        <dbReference type="SAM" id="MobiDB-lite"/>
    </source>
</evidence>
<feature type="region of interest" description="Disordered" evidence="1">
    <location>
        <begin position="267"/>
        <end position="290"/>
    </location>
</feature>
<keyword evidence="2" id="KW-0812">Transmembrane</keyword>
<dbReference type="EMBL" id="BQNB010008629">
    <property type="protein sequence ID" value="GJS52061.1"/>
    <property type="molecule type" value="Genomic_DNA"/>
</dbReference>
<keyword evidence="4" id="KW-1185">Reference proteome</keyword>
<proteinExistence type="predicted"/>
<organism evidence="3 4">
    <name type="scientific">Tanacetum coccineum</name>
    <dbReference type="NCBI Taxonomy" id="301880"/>
    <lineage>
        <taxon>Eukaryota</taxon>
        <taxon>Viridiplantae</taxon>
        <taxon>Streptophyta</taxon>
        <taxon>Embryophyta</taxon>
        <taxon>Tracheophyta</taxon>
        <taxon>Spermatophyta</taxon>
        <taxon>Magnoliopsida</taxon>
        <taxon>eudicotyledons</taxon>
        <taxon>Gunneridae</taxon>
        <taxon>Pentapetalae</taxon>
        <taxon>asterids</taxon>
        <taxon>campanulids</taxon>
        <taxon>Asterales</taxon>
        <taxon>Asteraceae</taxon>
        <taxon>Asteroideae</taxon>
        <taxon>Anthemideae</taxon>
        <taxon>Anthemidinae</taxon>
        <taxon>Tanacetum</taxon>
    </lineage>
</organism>
<reference evidence="3" key="2">
    <citation type="submission" date="2022-01" db="EMBL/GenBank/DDBJ databases">
        <authorList>
            <person name="Yamashiro T."/>
            <person name="Shiraishi A."/>
            <person name="Satake H."/>
            <person name="Nakayama K."/>
        </authorList>
    </citation>
    <scope>NUCLEOTIDE SEQUENCE</scope>
</reference>
<dbReference type="Proteomes" id="UP001151760">
    <property type="component" value="Unassembled WGS sequence"/>
</dbReference>
<keyword evidence="2" id="KW-1133">Transmembrane helix</keyword>
<accession>A0ABQ4WGS5</accession>
<evidence type="ECO:0000256" key="2">
    <source>
        <dbReference type="SAM" id="Phobius"/>
    </source>
</evidence>
<comment type="caution">
    <text evidence="3">The sequence shown here is derived from an EMBL/GenBank/DDBJ whole genome shotgun (WGS) entry which is preliminary data.</text>
</comment>
<protein>
    <submittedName>
        <fullName evidence="3">Uncharacterized protein</fullName>
    </submittedName>
</protein>
<reference evidence="3" key="1">
    <citation type="journal article" date="2022" name="Int. J. Mol. Sci.">
        <title>Draft Genome of Tanacetum Coccineum: Genomic Comparison of Closely Related Tanacetum-Family Plants.</title>
        <authorList>
            <person name="Yamashiro T."/>
            <person name="Shiraishi A."/>
            <person name="Nakayama K."/>
            <person name="Satake H."/>
        </authorList>
    </citation>
    <scope>NUCLEOTIDE SEQUENCE</scope>
</reference>
<feature type="transmembrane region" description="Helical" evidence="2">
    <location>
        <begin position="112"/>
        <end position="135"/>
    </location>
</feature>
<gene>
    <name evidence="3" type="ORF">Tco_0625423</name>
</gene>
<evidence type="ECO:0000313" key="3">
    <source>
        <dbReference type="EMBL" id="GJS52061.1"/>
    </source>
</evidence>
<evidence type="ECO:0000313" key="4">
    <source>
        <dbReference type="Proteomes" id="UP001151760"/>
    </source>
</evidence>
<sequence>MEAPKVRNRCSTRLPTINLKPPLVESWERPREKSSGKYFGKRLELLVALSSASSPTLHEMIFNRVAFPWLLPSPYMIKVSFPQGMLTIFSAHTMTAWSPTVMDQMAHYVAPVAFGTFALPVFPLVRLLLVLVVLAKCFQLPLGTSPTLTGVSSLIPSSSRIPNSSHVATSFAIPDFAVHCPCGYLSHFLLLLEFSTTFHLVGSVGLIDLPGHLSLFPESHREQNVYEVSFKGKIMTSVRNPNKYGKCSSNSVMHASVDGAGSGIGLRGRIRRDKKNGGSRGVGASSSAGTKSSGCFMALECTQFNDPPSSRIIVNTLETYRCMLQQLSGSLIVGSSDRDTP</sequence>
<keyword evidence="2" id="KW-0472">Membrane</keyword>
<name>A0ABQ4WGS5_9ASTR</name>